<evidence type="ECO:0000313" key="2">
    <source>
        <dbReference type="EMBL" id="GFO66684.1"/>
    </source>
</evidence>
<dbReference type="InterPro" id="IPR007498">
    <property type="entry name" value="PqiA-like"/>
</dbReference>
<keyword evidence="3" id="KW-1185">Reference proteome</keyword>
<dbReference type="Proteomes" id="UP000587586">
    <property type="component" value="Unassembled WGS sequence"/>
</dbReference>
<sequence>MSQPAPLIACHDCDLLQREITLKPGCAATCPRCGAVLYRNATDSINRTLAYAMSAALVFLVANGFPIFAIESQGSLKGITLMGAVHSLWGQDMQAVATVVFITAVVIPALEILSLVYLLLPLRLTMLAPGYNQLLRLLRLAEPWGMVEVFMLGILVSLVKLTSNFRVIPGVALWSFAVLTLLIAAAAASFSTRDVWCCVDRINGRRVAP</sequence>
<proteinExistence type="predicted"/>
<organism evidence="2 3">
    <name type="scientific">Geomonas limicola</name>
    <dbReference type="NCBI Taxonomy" id="2740186"/>
    <lineage>
        <taxon>Bacteria</taxon>
        <taxon>Pseudomonadati</taxon>
        <taxon>Thermodesulfobacteriota</taxon>
        <taxon>Desulfuromonadia</taxon>
        <taxon>Geobacterales</taxon>
        <taxon>Geobacteraceae</taxon>
        <taxon>Geomonas</taxon>
    </lineage>
</organism>
<feature type="transmembrane region" description="Helical" evidence="1">
    <location>
        <begin position="49"/>
        <end position="70"/>
    </location>
</feature>
<dbReference type="RefSeq" id="WP_183359220.1">
    <property type="nucleotide sequence ID" value="NZ_BLXZ01000001.1"/>
</dbReference>
<protein>
    <submittedName>
        <fullName evidence="2">Paraquat-inducible protein</fullName>
    </submittedName>
</protein>
<name>A0A6V8N3X4_9BACT</name>
<dbReference type="Pfam" id="PF04403">
    <property type="entry name" value="PqiA"/>
    <property type="match status" value="1"/>
</dbReference>
<dbReference type="AlphaFoldDB" id="A0A6V8N3X4"/>
<dbReference type="EMBL" id="BLXZ01000001">
    <property type="protein sequence ID" value="GFO66684.1"/>
    <property type="molecule type" value="Genomic_DNA"/>
</dbReference>
<keyword evidence="1" id="KW-0812">Transmembrane</keyword>
<keyword evidence="1" id="KW-1133">Transmembrane helix</keyword>
<feature type="transmembrane region" description="Helical" evidence="1">
    <location>
        <begin position="171"/>
        <end position="191"/>
    </location>
</feature>
<evidence type="ECO:0000256" key="1">
    <source>
        <dbReference type="SAM" id="Phobius"/>
    </source>
</evidence>
<keyword evidence="1" id="KW-0472">Membrane</keyword>
<comment type="caution">
    <text evidence="2">The sequence shown here is derived from an EMBL/GenBank/DDBJ whole genome shotgun (WGS) entry which is preliminary data.</text>
</comment>
<feature type="transmembrane region" description="Helical" evidence="1">
    <location>
        <begin position="140"/>
        <end position="159"/>
    </location>
</feature>
<accession>A0A6V8N3X4</accession>
<evidence type="ECO:0000313" key="3">
    <source>
        <dbReference type="Proteomes" id="UP000587586"/>
    </source>
</evidence>
<gene>
    <name evidence="2" type="ORF">GMLC_02630</name>
</gene>
<feature type="transmembrane region" description="Helical" evidence="1">
    <location>
        <begin position="95"/>
        <end position="120"/>
    </location>
</feature>
<reference evidence="3" key="1">
    <citation type="submission" date="2020-06" db="EMBL/GenBank/DDBJ databases">
        <title>Draft genomic sequecing of Geomonas sp. Red745.</title>
        <authorList>
            <person name="Itoh H."/>
            <person name="Xu Z.X."/>
            <person name="Ushijima N."/>
            <person name="Masuda Y."/>
            <person name="Shiratori Y."/>
            <person name="Senoo K."/>
        </authorList>
    </citation>
    <scope>NUCLEOTIDE SEQUENCE [LARGE SCALE GENOMIC DNA]</scope>
    <source>
        <strain evidence="3">Red745</strain>
    </source>
</reference>